<dbReference type="RefSeq" id="WP_407050196.1">
    <property type="nucleotide sequence ID" value="NZ_CP158568.1"/>
</dbReference>
<evidence type="ECO:0000259" key="3">
    <source>
        <dbReference type="Pfam" id="PF03413"/>
    </source>
</evidence>
<proteinExistence type="predicted"/>
<keyword evidence="2" id="KW-0472">Membrane</keyword>
<dbReference type="AlphaFoldDB" id="A0AAU7XEH9"/>
<dbReference type="PANTHER" id="PTHR34219">
    <property type="entry name" value="IRON-REGULATED INNER MEMBRANE PROTEIN-RELATED"/>
    <property type="match status" value="1"/>
</dbReference>
<dbReference type="InterPro" id="IPR005625">
    <property type="entry name" value="PepSY-ass_TM"/>
</dbReference>
<sequence>MSTTLDAADAAAPARAADVSPLYRAIWRWHFYAGLIAVPFMILLAVTGSIYLFHNEIDRTVFAYRHIVTPSATPLAPSAIVEKALAANPGAKALSYRDPPAADRSAIVKITSADGPTFVYVDPGSGKVLDQVARRLEFHQVTRKIHSLEFFGMVPNRIIEAIGGFGLVLVVTGVYLWWPRNQTGGVYTVRGTPARRVWWRDLHAVTGAAGAIVIFFLAATGMPWTGFWGERFNDAAREAGLGFPALAWGDTPKIAPVYLPAGTAAPAAAPADAHAGHVMAPADAGGDHAGHGAAAAPAPKTGDVLEKPGWAVERADQPASKPVLAPSIGLDRAVKIVIDRGLMRGFEMALPQSETGVYTAAIYPADLAKERTIHLDQYSGAPIADISFADYGPIGKAVEWGVNVHMGQEWGLFNQLLMVAGCLALVVAAVSGTVMWWKRRPAGKVGVPPMPQDRRIYVVLWTIAVVFGALFPITGLAILIMIALDLAVIRTVPALRSAFGRG</sequence>
<name>A0AAU7XEH9_9HYPH</name>
<keyword evidence="2" id="KW-0812">Transmembrane</keyword>
<feature type="domain" description="PepSY" evidence="3">
    <location>
        <begin position="75"/>
        <end position="131"/>
    </location>
</feature>
<dbReference type="KEGG" id="mflg:ABS361_02075"/>
<dbReference type="Pfam" id="PF03413">
    <property type="entry name" value="PepSY"/>
    <property type="match status" value="1"/>
</dbReference>
<reference evidence="4" key="1">
    <citation type="submission" date="2024-06" db="EMBL/GenBank/DDBJ databases">
        <title>Methylostella associata gen. nov., sp. nov., a novel Ancalomicrobiaceae-affiliated facultatively methylotrophic bacteria that feed on methanotrophs of the genus Methylococcus.</title>
        <authorList>
            <person name="Saltykova V."/>
            <person name="Danilova O.V."/>
            <person name="Oshkin I.Y."/>
            <person name="Belova S.E."/>
            <person name="Pimenov N.V."/>
            <person name="Dedysh S.N."/>
        </authorList>
    </citation>
    <scope>NUCLEOTIDE SEQUENCE</scope>
    <source>
        <strain evidence="4">S20</strain>
    </source>
</reference>
<feature type="transmembrane region" description="Helical" evidence="2">
    <location>
        <begin position="29"/>
        <end position="53"/>
    </location>
</feature>
<keyword evidence="2" id="KW-1133">Transmembrane helix</keyword>
<feature type="transmembrane region" description="Helical" evidence="2">
    <location>
        <begin position="456"/>
        <end position="489"/>
    </location>
</feature>
<evidence type="ECO:0000256" key="2">
    <source>
        <dbReference type="SAM" id="Phobius"/>
    </source>
</evidence>
<protein>
    <submittedName>
        <fullName evidence="4">PepSY domain-containing protein</fullName>
    </submittedName>
</protein>
<dbReference type="InterPro" id="IPR025711">
    <property type="entry name" value="PepSY"/>
</dbReference>
<feature type="transmembrane region" description="Helical" evidence="2">
    <location>
        <begin position="158"/>
        <end position="178"/>
    </location>
</feature>
<organism evidence="4">
    <name type="scientific">Methyloraptor flagellatus</name>
    <dbReference type="NCBI Taxonomy" id="3162530"/>
    <lineage>
        <taxon>Bacteria</taxon>
        <taxon>Pseudomonadati</taxon>
        <taxon>Pseudomonadota</taxon>
        <taxon>Alphaproteobacteria</taxon>
        <taxon>Hyphomicrobiales</taxon>
        <taxon>Ancalomicrobiaceae</taxon>
        <taxon>Methyloraptor</taxon>
    </lineage>
</organism>
<dbReference type="EMBL" id="CP158568">
    <property type="protein sequence ID" value="XBY45106.1"/>
    <property type="molecule type" value="Genomic_DNA"/>
</dbReference>
<feature type="transmembrane region" description="Helical" evidence="2">
    <location>
        <begin position="198"/>
        <end position="219"/>
    </location>
</feature>
<accession>A0AAU7XEH9</accession>
<evidence type="ECO:0000313" key="4">
    <source>
        <dbReference type="EMBL" id="XBY45106.1"/>
    </source>
</evidence>
<evidence type="ECO:0000256" key="1">
    <source>
        <dbReference type="SAM" id="MobiDB-lite"/>
    </source>
</evidence>
<dbReference type="PANTHER" id="PTHR34219:SF1">
    <property type="entry name" value="PEPSY DOMAIN-CONTAINING PROTEIN"/>
    <property type="match status" value="1"/>
</dbReference>
<feature type="region of interest" description="Disordered" evidence="1">
    <location>
        <begin position="280"/>
        <end position="300"/>
    </location>
</feature>
<gene>
    <name evidence="4" type="ORF">ABS361_02075</name>
</gene>
<feature type="transmembrane region" description="Helical" evidence="2">
    <location>
        <begin position="416"/>
        <end position="436"/>
    </location>
</feature>
<dbReference type="Pfam" id="PF03929">
    <property type="entry name" value="PepSY_TM"/>
    <property type="match status" value="1"/>
</dbReference>